<reference evidence="3 4" key="1">
    <citation type="journal article" date="2011" name="J. Bacteriol.">
        <title>Genome sequence of 'Pedosphaera parvula' Ellin514, an aerobic Verrucomicrobial isolate from pasture soil.</title>
        <authorList>
            <person name="Kant R."/>
            <person name="van Passel M.W."/>
            <person name="Sangwan P."/>
            <person name="Palva A."/>
            <person name="Lucas S."/>
            <person name="Copeland A."/>
            <person name="Lapidus A."/>
            <person name="Glavina Del Rio T."/>
            <person name="Dalin E."/>
            <person name="Tice H."/>
            <person name="Bruce D."/>
            <person name="Goodwin L."/>
            <person name="Pitluck S."/>
            <person name="Chertkov O."/>
            <person name="Larimer F.W."/>
            <person name="Land M.L."/>
            <person name="Hauser L."/>
            <person name="Brettin T.S."/>
            <person name="Detter J.C."/>
            <person name="Han S."/>
            <person name="de Vos W.M."/>
            <person name="Janssen P.H."/>
            <person name="Smidt H."/>
        </authorList>
    </citation>
    <scope>NUCLEOTIDE SEQUENCE [LARGE SCALE GENOMIC DNA]</scope>
    <source>
        <strain evidence="3 4">Ellin514</strain>
    </source>
</reference>
<dbReference type="Gene3D" id="3.90.1010.10">
    <property type="match status" value="1"/>
</dbReference>
<evidence type="ECO:0000313" key="3">
    <source>
        <dbReference type="EMBL" id="EEF62179.1"/>
    </source>
</evidence>
<dbReference type="Pfam" id="PF02657">
    <property type="entry name" value="SufE"/>
    <property type="match status" value="1"/>
</dbReference>
<dbReference type="InterPro" id="IPR003808">
    <property type="entry name" value="Fe-S_metab-assoc_dom"/>
</dbReference>
<dbReference type="AlphaFoldDB" id="B9XDN3"/>
<organism evidence="3 4">
    <name type="scientific">Pedosphaera parvula (strain Ellin514)</name>
    <dbReference type="NCBI Taxonomy" id="320771"/>
    <lineage>
        <taxon>Bacteria</taxon>
        <taxon>Pseudomonadati</taxon>
        <taxon>Verrucomicrobiota</taxon>
        <taxon>Pedosphaerae</taxon>
        <taxon>Pedosphaerales</taxon>
        <taxon>Pedosphaeraceae</taxon>
        <taxon>Pedosphaera</taxon>
    </lineage>
</organism>
<dbReference type="PANTHER" id="PTHR43597:SF5">
    <property type="entry name" value="SUFE-LIKE PROTEIN 2, CHLOROPLASTIC"/>
    <property type="match status" value="1"/>
</dbReference>
<accession>B9XDN3</accession>
<evidence type="ECO:0000313" key="4">
    <source>
        <dbReference type="Proteomes" id="UP000003688"/>
    </source>
</evidence>
<name>B9XDN3_PEDPL</name>
<sequence length="147" mass="16953">MTAKDKKQALLTELAHFKDAQQRFAYVVEQGRRQEPLKETFKIDAYRVEGCLAKLWLVSEFKEGKCYFHTDSESAIMKGISTVLCNFYSDLTPLEIVSHDPSFLAEVGITQHLTPNRRNGLARVWEKIRDYAQTQLTSVSEPKRKLE</sequence>
<protein>
    <submittedName>
        <fullName evidence="3">Fe-S metabolism associated SufE</fullName>
    </submittedName>
</protein>
<comment type="caution">
    <text evidence="3">The sequence shown here is derived from an EMBL/GenBank/DDBJ whole genome shotgun (WGS) entry which is preliminary data.</text>
</comment>
<dbReference type="STRING" id="320771.Cflav_PD6454"/>
<feature type="domain" description="Fe-S metabolism associated" evidence="2">
    <location>
        <begin position="13"/>
        <end position="130"/>
    </location>
</feature>
<dbReference type="RefSeq" id="WP_007413931.1">
    <property type="nucleotide sequence ID" value="NZ_ABOX02000006.1"/>
</dbReference>
<comment type="similarity">
    <text evidence="1">Belongs to the SufE family.</text>
</comment>
<dbReference type="EMBL" id="ABOX02000006">
    <property type="protein sequence ID" value="EEF62179.1"/>
    <property type="molecule type" value="Genomic_DNA"/>
</dbReference>
<evidence type="ECO:0000256" key="1">
    <source>
        <dbReference type="ARBA" id="ARBA00010282"/>
    </source>
</evidence>
<dbReference type="PANTHER" id="PTHR43597">
    <property type="entry name" value="SULFUR ACCEPTOR PROTEIN CSDE"/>
    <property type="match status" value="1"/>
</dbReference>
<dbReference type="Proteomes" id="UP000003688">
    <property type="component" value="Unassembled WGS sequence"/>
</dbReference>
<dbReference type="SUPFAM" id="SSF82649">
    <property type="entry name" value="SufE/NifU"/>
    <property type="match status" value="1"/>
</dbReference>
<keyword evidence="4" id="KW-1185">Reference proteome</keyword>
<dbReference type="OrthoDB" id="9799320at2"/>
<gene>
    <name evidence="3" type="ORF">Cflav_PD6454</name>
</gene>
<evidence type="ECO:0000259" key="2">
    <source>
        <dbReference type="Pfam" id="PF02657"/>
    </source>
</evidence>
<proteinExistence type="inferred from homology"/>